<gene>
    <name evidence="3" type="ORF">K7G82_21305</name>
</gene>
<dbReference type="Gene3D" id="3.90.226.10">
    <property type="entry name" value="2-enoyl-CoA Hydratase, Chain A, domain 1"/>
    <property type="match status" value="1"/>
</dbReference>
<comment type="similarity">
    <text evidence="1 2">Belongs to the enoyl-CoA hydratase/isomerase family.</text>
</comment>
<dbReference type="Proteomes" id="UP000706039">
    <property type="component" value="Unassembled WGS sequence"/>
</dbReference>
<dbReference type="InterPro" id="IPR018376">
    <property type="entry name" value="Enoyl-CoA_hyd/isom_CS"/>
</dbReference>
<proteinExistence type="inferred from homology"/>
<evidence type="ECO:0000256" key="1">
    <source>
        <dbReference type="ARBA" id="ARBA00005254"/>
    </source>
</evidence>
<dbReference type="RefSeq" id="WP_222991966.1">
    <property type="nucleotide sequence ID" value="NZ_JAINVV010000010.1"/>
</dbReference>
<sequence>MTVLISDDGPVRTVTIHRPDKRNAVDPATANALRDAFAAFDADDAVDVAILTGSGGTFCAGFDLGAVGQTRYEPEGVGPMGPTRMLLSKPVIAAVEGHAVAGGLELALWCDLRVASETAIFGVFCRRWGVPLIDGGTVRLPRIVGQGHALDMILTGRPVEAPEALAMGLANRLVPAGGALSAAQALAAEIARFPALCMKTDRMSAHRQWDMTIEDALRFEGREGEAPLRHGAEAGAARFTGGKGRGGDFEEI</sequence>
<evidence type="ECO:0000313" key="4">
    <source>
        <dbReference type="Proteomes" id="UP000706039"/>
    </source>
</evidence>
<dbReference type="InterPro" id="IPR001753">
    <property type="entry name" value="Enoyl-CoA_hydra/iso"/>
</dbReference>
<accession>A0ABS7PU17</accession>
<keyword evidence="4" id="KW-1185">Reference proteome</keyword>
<evidence type="ECO:0000313" key="3">
    <source>
        <dbReference type="EMBL" id="MBY8824855.1"/>
    </source>
</evidence>
<reference evidence="3 4" key="1">
    <citation type="submission" date="2021-08" db="EMBL/GenBank/DDBJ databases">
        <authorList>
            <person name="Tuo L."/>
        </authorList>
    </citation>
    <scope>NUCLEOTIDE SEQUENCE [LARGE SCALE GENOMIC DNA]</scope>
    <source>
        <strain evidence="3 4">JCM 31229</strain>
    </source>
</reference>
<dbReference type="EMBL" id="JAINVV010000010">
    <property type="protein sequence ID" value="MBY8824855.1"/>
    <property type="molecule type" value="Genomic_DNA"/>
</dbReference>
<protein>
    <submittedName>
        <fullName evidence="3">Crotonase/enoyl-CoA hydratase family protein</fullName>
    </submittedName>
</protein>
<dbReference type="SUPFAM" id="SSF52096">
    <property type="entry name" value="ClpP/crotonase"/>
    <property type="match status" value="1"/>
</dbReference>
<dbReference type="PROSITE" id="PS00166">
    <property type="entry name" value="ENOYL_COA_HYDRATASE"/>
    <property type="match status" value="1"/>
</dbReference>
<organism evidence="3 4">
    <name type="scientific">Sphingomonas colocasiae</name>
    <dbReference type="NCBI Taxonomy" id="1848973"/>
    <lineage>
        <taxon>Bacteria</taxon>
        <taxon>Pseudomonadati</taxon>
        <taxon>Pseudomonadota</taxon>
        <taxon>Alphaproteobacteria</taxon>
        <taxon>Sphingomonadales</taxon>
        <taxon>Sphingomonadaceae</taxon>
        <taxon>Sphingomonas</taxon>
    </lineage>
</organism>
<dbReference type="PANTHER" id="PTHR43802:SF1">
    <property type="entry name" value="IP11341P-RELATED"/>
    <property type="match status" value="1"/>
</dbReference>
<name>A0ABS7PU17_9SPHN</name>
<dbReference type="NCBIfam" id="NF006108">
    <property type="entry name" value="PRK08259.1"/>
    <property type="match status" value="1"/>
</dbReference>
<comment type="caution">
    <text evidence="3">The sequence shown here is derived from an EMBL/GenBank/DDBJ whole genome shotgun (WGS) entry which is preliminary data.</text>
</comment>
<dbReference type="PANTHER" id="PTHR43802">
    <property type="entry name" value="ENOYL-COA HYDRATASE"/>
    <property type="match status" value="1"/>
</dbReference>
<dbReference type="CDD" id="cd06558">
    <property type="entry name" value="crotonase-like"/>
    <property type="match status" value="1"/>
</dbReference>
<dbReference type="Gene3D" id="1.10.287.2460">
    <property type="match status" value="1"/>
</dbReference>
<dbReference type="InterPro" id="IPR029045">
    <property type="entry name" value="ClpP/crotonase-like_dom_sf"/>
</dbReference>
<evidence type="ECO:0000256" key="2">
    <source>
        <dbReference type="RuleBase" id="RU003707"/>
    </source>
</evidence>
<dbReference type="Pfam" id="PF00378">
    <property type="entry name" value="ECH_1"/>
    <property type="match status" value="1"/>
</dbReference>